<evidence type="ECO:0000256" key="1">
    <source>
        <dbReference type="ARBA" id="ARBA00004127"/>
    </source>
</evidence>
<organism evidence="6 7">
    <name type="scientific">Parvularcula mediterranea</name>
    <dbReference type="NCBI Taxonomy" id="2732508"/>
    <lineage>
        <taxon>Bacteria</taxon>
        <taxon>Pseudomonadati</taxon>
        <taxon>Pseudomonadota</taxon>
        <taxon>Alphaproteobacteria</taxon>
        <taxon>Parvularculales</taxon>
        <taxon>Parvularculaceae</taxon>
        <taxon>Parvularcula</taxon>
    </lineage>
</organism>
<accession>A0A7Y3RQF7</accession>
<dbReference type="Pfam" id="PF06803">
    <property type="entry name" value="DUF1232"/>
    <property type="match status" value="1"/>
</dbReference>
<evidence type="ECO:0000256" key="3">
    <source>
        <dbReference type="ARBA" id="ARBA00022989"/>
    </source>
</evidence>
<keyword evidence="2" id="KW-0812">Transmembrane</keyword>
<keyword evidence="7" id="KW-1185">Reference proteome</keyword>
<dbReference type="EMBL" id="JABFCX010000003">
    <property type="protein sequence ID" value="NNU17472.1"/>
    <property type="molecule type" value="Genomic_DNA"/>
</dbReference>
<dbReference type="AlphaFoldDB" id="A0A7Y3RQF7"/>
<name>A0A7Y3RQF7_9PROT</name>
<keyword evidence="3" id="KW-1133">Transmembrane helix</keyword>
<reference evidence="6 7" key="1">
    <citation type="submission" date="2020-05" db="EMBL/GenBank/DDBJ databases">
        <title>Parvularcula mediterraneae sp. nov., isolated from polypropylene straw from shallow seawater of the seashore of Laganas in Zakynthos island, Greece.</title>
        <authorList>
            <person name="Szabo I."/>
            <person name="Al-Omari J."/>
            <person name="Rado J."/>
            <person name="Szerdahelyi G.S."/>
        </authorList>
    </citation>
    <scope>NUCLEOTIDE SEQUENCE [LARGE SCALE GENOMIC DNA]</scope>
    <source>
        <strain evidence="6 7">ZS-1/3</strain>
    </source>
</reference>
<sequence length="113" mass="12616">MEKVEKNLFGTIKRLGKRLARSLLEDVLTAYCVMRDPDTPWQAKAILAGALVYFIQPFDVIPDVMPMGLVDDAAILAAALERVGRYTDDRHRDEARAILDKLFGEKEAIVPAS</sequence>
<dbReference type="Proteomes" id="UP000536835">
    <property type="component" value="Unassembled WGS sequence"/>
</dbReference>
<evidence type="ECO:0000256" key="2">
    <source>
        <dbReference type="ARBA" id="ARBA00022692"/>
    </source>
</evidence>
<dbReference type="PIRSF" id="PIRSF031804">
    <property type="entry name" value="UCP031804"/>
    <property type="match status" value="1"/>
</dbReference>
<keyword evidence="4" id="KW-0472">Membrane</keyword>
<gene>
    <name evidence="6" type="ORF">HK107_14155</name>
</gene>
<comment type="caution">
    <text evidence="6">The sequence shown here is derived from an EMBL/GenBank/DDBJ whole genome shotgun (WGS) entry which is preliminary data.</text>
</comment>
<evidence type="ECO:0000256" key="4">
    <source>
        <dbReference type="ARBA" id="ARBA00023136"/>
    </source>
</evidence>
<dbReference type="InterPro" id="IPR016983">
    <property type="entry name" value="UCP031804"/>
</dbReference>
<proteinExistence type="predicted"/>
<dbReference type="GO" id="GO:0012505">
    <property type="term" value="C:endomembrane system"/>
    <property type="evidence" value="ECO:0007669"/>
    <property type="project" value="UniProtKB-SubCell"/>
</dbReference>
<evidence type="ECO:0000313" key="6">
    <source>
        <dbReference type="EMBL" id="NNU17472.1"/>
    </source>
</evidence>
<evidence type="ECO:0000259" key="5">
    <source>
        <dbReference type="Pfam" id="PF06803"/>
    </source>
</evidence>
<protein>
    <submittedName>
        <fullName evidence="6">DUF1232 domain-containing protein</fullName>
    </submittedName>
</protein>
<evidence type="ECO:0000313" key="7">
    <source>
        <dbReference type="Proteomes" id="UP000536835"/>
    </source>
</evidence>
<feature type="domain" description="DUF1232" evidence="5">
    <location>
        <begin position="43"/>
        <end position="77"/>
    </location>
</feature>
<comment type="subcellular location">
    <subcellularLocation>
        <location evidence="1">Endomembrane system</location>
        <topology evidence="1">Multi-pass membrane protein</topology>
    </subcellularLocation>
</comment>
<dbReference type="InterPro" id="IPR010652">
    <property type="entry name" value="DUF1232"/>
</dbReference>